<gene>
    <name evidence="1" type="ORF">LOK49_LG01G01095</name>
</gene>
<proteinExistence type="predicted"/>
<dbReference type="EMBL" id="CM045758">
    <property type="protein sequence ID" value="KAI8030278.1"/>
    <property type="molecule type" value="Genomic_DNA"/>
</dbReference>
<organism evidence="1 2">
    <name type="scientific">Camellia lanceoleosa</name>
    <dbReference type="NCBI Taxonomy" id="1840588"/>
    <lineage>
        <taxon>Eukaryota</taxon>
        <taxon>Viridiplantae</taxon>
        <taxon>Streptophyta</taxon>
        <taxon>Embryophyta</taxon>
        <taxon>Tracheophyta</taxon>
        <taxon>Spermatophyta</taxon>
        <taxon>Magnoliopsida</taxon>
        <taxon>eudicotyledons</taxon>
        <taxon>Gunneridae</taxon>
        <taxon>Pentapetalae</taxon>
        <taxon>asterids</taxon>
        <taxon>Ericales</taxon>
        <taxon>Theaceae</taxon>
        <taxon>Camellia</taxon>
    </lineage>
</organism>
<protein>
    <submittedName>
        <fullName evidence="1">WRKY DNA-binding transcription factor 70</fullName>
    </submittedName>
</protein>
<reference evidence="1 2" key="1">
    <citation type="journal article" date="2022" name="Plant J.">
        <title>Chromosome-level genome of Camellia lanceoleosa provides a valuable resource for understanding genome evolution and self-incompatibility.</title>
        <authorList>
            <person name="Gong W."/>
            <person name="Xiao S."/>
            <person name="Wang L."/>
            <person name="Liao Z."/>
            <person name="Chang Y."/>
            <person name="Mo W."/>
            <person name="Hu G."/>
            <person name="Li W."/>
            <person name="Zhao G."/>
            <person name="Zhu H."/>
            <person name="Hu X."/>
            <person name="Ji K."/>
            <person name="Xiang X."/>
            <person name="Song Q."/>
            <person name="Yuan D."/>
            <person name="Jin S."/>
            <person name="Zhang L."/>
        </authorList>
    </citation>
    <scope>NUCLEOTIDE SEQUENCE [LARGE SCALE GENOMIC DNA]</scope>
    <source>
        <strain evidence="1">SQ_2022a</strain>
    </source>
</reference>
<evidence type="ECO:0000313" key="1">
    <source>
        <dbReference type="EMBL" id="KAI8030278.1"/>
    </source>
</evidence>
<name>A0ACC0IYR3_9ERIC</name>
<comment type="caution">
    <text evidence="1">The sequence shown here is derived from an EMBL/GenBank/DDBJ whole genome shotgun (WGS) entry which is preliminary data.</text>
</comment>
<dbReference type="Proteomes" id="UP001060215">
    <property type="component" value="Chromosome 1"/>
</dbReference>
<sequence length="316" mass="34856">MGTFLPEKSCSSSRKRAVEEMIKGRDVATQLQNLLQKPCGGDGSVLAEELVVEILRSFTQTLSLMSSCCDESGEVCQIPATTTQVGSPSCGGGGGDLRSVDSGESSKMPAVKDRRGCYKRKKSTSETWITVSPTMEDSYAWRKYGQKQILKAKFPRCYFRCTHKPDQGCLATKQVQKIQEDPNMYQTKYFGFHTCRALASQNNIIIDSDDPVEPYLLSFGPKISSGTATQQDHQHLISSPPVPPIKEEHCKEEETQSNLSCDLSTPPVDSSIVWPDLMPLESSSSTGSQGLDMDFLIDIEPDDLANGFHFEESQLM</sequence>
<keyword evidence="2" id="KW-1185">Reference proteome</keyword>
<accession>A0ACC0IYR3</accession>
<keyword evidence="1" id="KW-0238">DNA-binding</keyword>
<evidence type="ECO:0000313" key="2">
    <source>
        <dbReference type="Proteomes" id="UP001060215"/>
    </source>
</evidence>